<evidence type="ECO:0000313" key="1">
    <source>
        <dbReference type="EMBL" id="EYC41786.1"/>
    </source>
</evidence>
<dbReference type="OrthoDB" id="5845354at2759"/>
<gene>
    <name evidence="1" type="primary">Acey_s0557.g3404</name>
    <name evidence="1" type="ORF">Y032_0557g3404</name>
</gene>
<keyword evidence="2" id="KW-1185">Reference proteome</keyword>
<accession>A0A016WQA8</accession>
<sequence length="88" mass="10186">MTESPRLVQHQSVNGVKDNPVPHLSMGVYCEQLRNWVNELSCWQAFHQYNSVVMAYQNQMGFFQSENNIVGGGFRRRRAGPVTKAFFY</sequence>
<evidence type="ECO:0000313" key="2">
    <source>
        <dbReference type="Proteomes" id="UP000024635"/>
    </source>
</evidence>
<reference evidence="2" key="1">
    <citation type="journal article" date="2015" name="Nat. Genet.">
        <title>The genome and transcriptome of the zoonotic hookworm Ancylostoma ceylanicum identify infection-specific gene families.</title>
        <authorList>
            <person name="Schwarz E.M."/>
            <person name="Hu Y."/>
            <person name="Antoshechkin I."/>
            <person name="Miller M.M."/>
            <person name="Sternberg P.W."/>
            <person name="Aroian R.V."/>
        </authorList>
    </citation>
    <scope>NUCLEOTIDE SEQUENCE</scope>
    <source>
        <strain evidence="2">HY135</strain>
    </source>
</reference>
<proteinExistence type="predicted"/>
<dbReference type="AlphaFoldDB" id="A0A016WQA8"/>
<protein>
    <submittedName>
        <fullName evidence="1">Uncharacterized protein</fullName>
    </submittedName>
</protein>
<dbReference type="Proteomes" id="UP000024635">
    <property type="component" value="Unassembled WGS sequence"/>
</dbReference>
<organism evidence="1 2">
    <name type="scientific">Ancylostoma ceylanicum</name>
    <dbReference type="NCBI Taxonomy" id="53326"/>
    <lineage>
        <taxon>Eukaryota</taxon>
        <taxon>Metazoa</taxon>
        <taxon>Ecdysozoa</taxon>
        <taxon>Nematoda</taxon>
        <taxon>Chromadorea</taxon>
        <taxon>Rhabditida</taxon>
        <taxon>Rhabditina</taxon>
        <taxon>Rhabditomorpha</taxon>
        <taxon>Strongyloidea</taxon>
        <taxon>Ancylostomatidae</taxon>
        <taxon>Ancylostomatinae</taxon>
        <taxon>Ancylostoma</taxon>
    </lineage>
</organism>
<comment type="caution">
    <text evidence="1">The sequence shown here is derived from an EMBL/GenBank/DDBJ whole genome shotgun (WGS) entry which is preliminary data.</text>
</comment>
<name>A0A016WQA8_9BILA</name>
<dbReference type="EMBL" id="JARK01000157">
    <property type="protein sequence ID" value="EYC41786.1"/>
    <property type="molecule type" value="Genomic_DNA"/>
</dbReference>